<name>A0AAE0KS63_9CHLO</name>
<dbReference type="Proteomes" id="UP001190700">
    <property type="component" value="Unassembled WGS sequence"/>
</dbReference>
<feature type="transmembrane region" description="Helical" evidence="1">
    <location>
        <begin position="57"/>
        <end position="76"/>
    </location>
</feature>
<comment type="caution">
    <text evidence="2">The sequence shown here is derived from an EMBL/GenBank/DDBJ whole genome shotgun (WGS) entry which is preliminary data.</text>
</comment>
<dbReference type="AlphaFoldDB" id="A0AAE0KS63"/>
<gene>
    <name evidence="2" type="ORF">CYMTET_32118</name>
</gene>
<keyword evidence="3" id="KW-1185">Reference proteome</keyword>
<keyword evidence="1" id="KW-1133">Transmembrane helix</keyword>
<evidence type="ECO:0000256" key="1">
    <source>
        <dbReference type="SAM" id="Phobius"/>
    </source>
</evidence>
<dbReference type="EMBL" id="LGRX02019214">
    <property type="protein sequence ID" value="KAK3258856.1"/>
    <property type="molecule type" value="Genomic_DNA"/>
</dbReference>
<sequence length="179" mass="19653">MEDELADPKSFVDYLLPRPIRKGLTGAGAAACLVGTVLTVSQITSSGSLGILTRSDFVNLGINIAGFALLLALFIADSDGEAKRVEERRAKKQAQIDAGYRETVTTTTGQSISKLKQVDDDWIIKRLDRWGKTERMPFLGPTKGALLRDLVREKDPQVNTAARRSVTRTQAHACFVLHR</sequence>
<evidence type="ECO:0000313" key="3">
    <source>
        <dbReference type="Proteomes" id="UP001190700"/>
    </source>
</evidence>
<feature type="transmembrane region" description="Helical" evidence="1">
    <location>
        <begin position="24"/>
        <end position="45"/>
    </location>
</feature>
<proteinExistence type="predicted"/>
<keyword evidence="1" id="KW-0472">Membrane</keyword>
<protein>
    <submittedName>
        <fullName evidence="2">Uncharacterized protein</fullName>
    </submittedName>
</protein>
<organism evidence="2 3">
    <name type="scientific">Cymbomonas tetramitiformis</name>
    <dbReference type="NCBI Taxonomy" id="36881"/>
    <lineage>
        <taxon>Eukaryota</taxon>
        <taxon>Viridiplantae</taxon>
        <taxon>Chlorophyta</taxon>
        <taxon>Pyramimonadophyceae</taxon>
        <taxon>Pyramimonadales</taxon>
        <taxon>Pyramimonadaceae</taxon>
        <taxon>Cymbomonas</taxon>
    </lineage>
</organism>
<evidence type="ECO:0000313" key="2">
    <source>
        <dbReference type="EMBL" id="KAK3258856.1"/>
    </source>
</evidence>
<reference evidence="2 3" key="1">
    <citation type="journal article" date="2015" name="Genome Biol. Evol.">
        <title>Comparative Genomics of a Bacterivorous Green Alga Reveals Evolutionary Causalities and Consequences of Phago-Mixotrophic Mode of Nutrition.</title>
        <authorList>
            <person name="Burns J.A."/>
            <person name="Paasch A."/>
            <person name="Narechania A."/>
            <person name="Kim E."/>
        </authorList>
    </citation>
    <scope>NUCLEOTIDE SEQUENCE [LARGE SCALE GENOMIC DNA]</scope>
    <source>
        <strain evidence="2 3">PLY_AMNH</strain>
    </source>
</reference>
<accession>A0AAE0KS63</accession>
<keyword evidence="1" id="KW-0812">Transmembrane</keyword>